<evidence type="ECO:0008006" key="10">
    <source>
        <dbReference type="Google" id="ProtNLM"/>
    </source>
</evidence>
<evidence type="ECO:0000313" key="8">
    <source>
        <dbReference type="EMBL" id="QDU96609.1"/>
    </source>
</evidence>
<name>A0A518DXN5_9BACT</name>
<evidence type="ECO:0000259" key="2">
    <source>
        <dbReference type="Pfam" id="PF07624"/>
    </source>
</evidence>
<feature type="domain" description="DUF1587" evidence="3">
    <location>
        <begin position="124"/>
        <end position="188"/>
    </location>
</feature>
<dbReference type="InterPro" id="IPR013042">
    <property type="entry name" value="DUF1592"/>
</dbReference>
<reference evidence="8 9" key="1">
    <citation type="submission" date="2019-02" db="EMBL/GenBank/DDBJ databases">
        <title>Deep-cultivation of Planctomycetes and their phenomic and genomic characterization uncovers novel biology.</title>
        <authorList>
            <person name="Wiegand S."/>
            <person name="Jogler M."/>
            <person name="Boedeker C."/>
            <person name="Pinto D."/>
            <person name="Vollmers J."/>
            <person name="Rivas-Marin E."/>
            <person name="Kohn T."/>
            <person name="Peeters S.H."/>
            <person name="Heuer A."/>
            <person name="Rast P."/>
            <person name="Oberbeckmann S."/>
            <person name="Bunk B."/>
            <person name="Jeske O."/>
            <person name="Meyerdierks A."/>
            <person name="Storesund J.E."/>
            <person name="Kallscheuer N."/>
            <person name="Luecker S."/>
            <person name="Lage O.M."/>
            <person name="Pohl T."/>
            <person name="Merkel B.J."/>
            <person name="Hornburger P."/>
            <person name="Mueller R.-W."/>
            <person name="Bruemmer F."/>
            <person name="Labrenz M."/>
            <person name="Spormann A.M."/>
            <person name="Op den Camp H."/>
            <person name="Overmann J."/>
            <person name="Amann R."/>
            <person name="Jetten M.S.M."/>
            <person name="Mascher T."/>
            <person name="Medema M.H."/>
            <person name="Devos D.P."/>
            <person name="Kaster A.-K."/>
            <person name="Ovreas L."/>
            <person name="Rohde M."/>
            <person name="Galperin M.Y."/>
            <person name="Jogler C."/>
        </authorList>
    </citation>
    <scope>NUCLEOTIDE SEQUENCE [LARGE SCALE GENOMIC DNA]</scope>
    <source>
        <strain evidence="8 9">Pla85_3_4</strain>
    </source>
</reference>
<dbReference type="InterPro" id="IPR011429">
    <property type="entry name" value="Cyt_c_Planctomycete-type"/>
</dbReference>
<dbReference type="Proteomes" id="UP000317648">
    <property type="component" value="Chromosome"/>
</dbReference>
<dbReference type="RefSeq" id="WP_197442461.1">
    <property type="nucleotide sequence ID" value="NZ_CP036433.1"/>
</dbReference>
<feature type="domain" description="Cytochrome C Planctomycete-type" evidence="6">
    <location>
        <begin position="39"/>
        <end position="85"/>
    </location>
</feature>
<feature type="domain" description="DUF1595" evidence="7">
    <location>
        <begin position="417"/>
        <end position="477"/>
    </location>
</feature>
<feature type="domain" description="DUF1585" evidence="2">
    <location>
        <begin position="752"/>
        <end position="825"/>
    </location>
</feature>
<evidence type="ECO:0000256" key="1">
    <source>
        <dbReference type="SAM" id="SignalP"/>
    </source>
</evidence>
<dbReference type="EMBL" id="CP036433">
    <property type="protein sequence ID" value="QDU96609.1"/>
    <property type="molecule type" value="Genomic_DNA"/>
</dbReference>
<feature type="domain" description="DUF1592" evidence="5">
    <location>
        <begin position="488"/>
        <end position="614"/>
    </location>
</feature>
<dbReference type="Pfam" id="PF07624">
    <property type="entry name" value="PSD2"/>
    <property type="match status" value="1"/>
</dbReference>
<dbReference type="Pfam" id="PF07637">
    <property type="entry name" value="PSD5"/>
    <property type="match status" value="1"/>
</dbReference>
<gene>
    <name evidence="8" type="ORF">Pla8534_44300</name>
</gene>
<dbReference type="InterPro" id="IPR013036">
    <property type="entry name" value="DUF1587"/>
</dbReference>
<feature type="signal peptide" evidence="1">
    <location>
        <begin position="1"/>
        <end position="21"/>
    </location>
</feature>
<dbReference type="KEGG" id="lcre:Pla8534_44300"/>
<dbReference type="InterPro" id="IPR013043">
    <property type="entry name" value="DUF1595"/>
</dbReference>
<protein>
    <recommendedName>
        <fullName evidence="10">Planctomycete cytochrome C</fullName>
    </recommendedName>
</protein>
<evidence type="ECO:0000313" key="9">
    <source>
        <dbReference type="Proteomes" id="UP000317648"/>
    </source>
</evidence>
<evidence type="ECO:0000259" key="3">
    <source>
        <dbReference type="Pfam" id="PF07626"/>
    </source>
</evidence>
<keyword evidence="1" id="KW-0732">Signal</keyword>
<feature type="chain" id="PRO_5021754902" description="Planctomycete cytochrome C" evidence="1">
    <location>
        <begin position="22"/>
        <end position="828"/>
    </location>
</feature>
<dbReference type="InterPro" id="IPR036909">
    <property type="entry name" value="Cyt_c-like_dom_sf"/>
</dbReference>
<dbReference type="AlphaFoldDB" id="A0A518DXN5"/>
<accession>A0A518DXN5</accession>
<keyword evidence="9" id="KW-1185">Reference proteome</keyword>
<dbReference type="Pfam" id="PF07635">
    <property type="entry name" value="PSCyt1"/>
    <property type="match status" value="1"/>
</dbReference>
<dbReference type="GO" id="GO:0020037">
    <property type="term" value="F:heme binding"/>
    <property type="evidence" value="ECO:0007669"/>
    <property type="project" value="InterPro"/>
</dbReference>
<dbReference type="Pfam" id="PF07626">
    <property type="entry name" value="PSD3"/>
    <property type="match status" value="1"/>
</dbReference>
<evidence type="ECO:0000259" key="6">
    <source>
        <dbReference type="Pfam" id="PF07635"/>
    </source>
</evidence>
<evidence type="ECO:0000259" key="4">
    <source>
        <dbReference type="Pfam" id="PF07627"/>
    </source>
</evidence>
<dbReference type="SUPFAM" id="SSF46626">
    <property type="entry name" value="Cytochrome c"/>
    <property type="match status" value="1"/>
</dbReference>
<dbReference type="InterPro" id="IPR013039">
    <property type="entry name" value="DUF1588"/>
</dbReference>
<evidence type="ECO:0000259" key="7">
    <source>
        <dbReference type="Pfam" id="PF07637"/>
    </source>
</evidence>
<proteinExistence type="predicted"/>
<sequence precursor="true">MVWRLVAAFLMAAAGAELAQAAAPDTFDAVVAPFLKTYCVRCHDGNVQEGDFRLDTLGGAFTSHADALSWSEVVFRMNTGEMPPRRQPQPKPDELAKVVEFISARLAEGEAARLAKRGPVAYYRLSREEYANTVQDLLGVHYDPLAPGALNEDPRWRGFDRIGAQLTLSPSHIERYLKAAEQVVGSAFPEQGEGAKLSEVDPTKGKERWLEEHGLEGPVRTLLWPNRRVGTERPGSGSILIDKPGAYRLRLRLSGVRPAGGRAPHLTIWNTQLRTHVYDADIVAPEEEPLTLEWTQSLSAGSYALWNNMPGFPGGPNGEGNIAAGGLNNRNNVFTSSREVGHLNPVGYKLFDDKRQAIYPLLILDKVEWEGPLVSDDVRQKREHAWPSSLAVSLPPMVKGKPITPPPSPEPLNMQEATATLQRFASRAWRRPATDTELAPYVRVLESELAVGASSAAAYRAALVGILTSKSFFYIEEGSADEHREQVNDWELATRLSYLLWGSMPDEALFAAAADGKLRDHSVLRTQFARMLADEKIERFTDAFPQQWLQLHRVGAVAPDPQLYPDYDAWLERSMVLETKAYFRTMLDENRSLREFLVSDWTIANERLARHYGLPTPAAPGFQKVKLRPQDHRGGLLTQASILSLTSDGSRHRPVHRGVWVSEAIYGRTPPPPPPNVEPLVPTPLNEPKATIRQQVEAHATQAVCASCHRGIDPLGFAFDHYDAVGAWRTVERVDGGKGENPPVNAAGVLPDGQAFAGPDEFKALLAADLDRFAEAFVGQLATFALRRAMTVDDAPRIQAIAKASKADDYRLRTVLENFVTSDLFLQR</sequence>
<dbReference type="Pfam" id="PF07627">
    <property type="entry name" value="PSCyt3"/>
    <property type="match status" value="1"/>
</dbReference>
<organism evidence="8 9">
    <name type="scientific">Lignipirellula cremea</name>
    <dbReference type="NCBI Taxonomy" id="2528010"/>
    <lineage>
        <taxon>Bacteria</taxon>
        <taxon>Pseudomonadati</taxon>
        <taxon>Planctomycetota</taxon>
        <taxon>Planctomycetia</taxon>
        <taxon>Pirellulales</taxon>
        <taxon>Pirellulaceae</taxon>
        <taxon>Lignipirellula</taxon>
    </lineage>
</organism>
<dbReference type="InterPro" id="IPR011478">
    <property type="entry name" value="DUF1585"/>
</dbReference>
<feature type="domain" description="DUF1588" evidence="4">
    <location>
        <begin position="633"/>
        <end position="731"/>
    </location>
</feature>
<dbReference type="GO" id="GO:0009055">
    <property type="term" value="F:electron transfer activity"/>
    <property type="evidence" value="ECO:0007669"/>
    <property type="project" value="InterPro"/>
</dbReference>
<dbReference type="Pfam" id="PF07631">
    <property type="entry name" value="PSD4"/>
    <property type="match status" value="1"/>
</dbReference>
<evidence type="ECO:0000259" key="5">
    <source>
        <dbReference type="Pfam" id="PF07631"/>
    </source>
</evidence>